<feature type="compositionally biased region" description="Low complexity" evidence="6">
    <location>
        <begin position="480"/>
        <end position="529"/>
    </location>
</feature>
<dbReference type="AlphaFoldDB" id="A0A917UG61"/>
<keyword evidence="4" id="KW-0346">Stress response</keyword>
<reference evidence="8" key="1">
    <citation type="journal article" date="2014" name="Int. J. Syst. Evol. Microbiol.">
        <title>Complete genome sequence of Corynebacterium casei LMG S-19264T (=DSM 44701T), isolated from a smear-ripened cheese.</title>
        <authorList>
            <consortium name="US DOE Joint Genome Institute (JGI-PGF)"/>
            <person name="Walter F."/>
            <person name="Albersmeier A."/>
            <person name="Kalinowski J."/>
            <person name="Ruckert C."/>
        </authorList>
    </citation>
    <scope>NUCLEOTIDE SEQUENCE</scope>
    <source>
        <strain evidence="8">JCM 19831</strain>
    </source>
</reference>
<feature type="region of interest" description="Disordered" evidence="6">
    <location>
        <begin position="331"/>
        <end position="353"/>
    </location>
</feature>
<evidence type="ECO:0000313" key="8">
    <source>
        <dbReference type="EMBL" id="GGM88340.1"/>
    </source>
</evidence>
<dbReference type="Gene3D" id="2.60.120.560">
    <property type="entry name" value="Exo-inulinase, domain 1"/>
    <property type="match status" value="1"/>
</dbReference>
<keyword evidence="3" id="KW-0067">ATP-binding</keyword>
<feature type="compositionally biased region" description="Pro residues" evidence="6">
    <location>
        <begin position="573"/>
        <end position="585"/>
    </location>
</feature>
<evidence type="ECO:0000256" key="5">
    <source>
        <dbReference type="ARBA" id="ARBA00023186"/>
    </source>
</evidence>
<protein>
    <recommendedName>
        <fullName evidence="10">Hsp70 protein</fullName>
    </recommendedName>
</protein>
<feature type="compositionally biased region" description="Pro residues" evidence="6">
    <location>
        <begin position="406"/>
        <end position="418"/>
    </location>
</feature>
<name>A0A917UG61_9ACTN</name>
<feature type="compositionally biased region" description="Low complexity" evidence="6">
    <location>
        <begin position="419"/>
        <end position="467"/>
    </location>
</feature>
<keyword evidence="7" id="KW-0812">Transmembrane</keyword>
<evidence type="ECO:0000256" key="7">
    <source>
        <dbReference type="SAM" id="Phobius"/>
    </source>
</evidence>
<dbReference type="PRINTS" id="PR00301">
    <property type="entry name" value="HEATSHOCK70"/>
</dbReference>
<sequence length="945" mass="97670">MLFDGSPLLPSSVYAQVDGAVLVGRDAVHAARVEPARFEASPKRRIDDGTVLLGDHEVTVPALIGAVLTHVVQEATRVAGGPVSALTLTHPAAWGVSRRLALMEGAKLAGLPQPSLMPEPVAAAHYFAGVLRKPLDADQGLLVYDFGGGTFDASIVTRSGEGFDVRAVDGIDDLGGLDLDALIVDYAKQQLPDADVWARLEGPQTTEDRRHRRMLWDDARIAKEMLSRTTATGLHVPILAADLSISRDGFEERARPLLEQTVRTTSAVVRWAGLDKTRLAGIFLVGGSSRIPLVATLLERELGMAPTMIEQPELVVAEGSLRAWVSVAAADQPNSQPGTPHPTSGPPSAGNGPGLAAGAGLAAAGGLAAGGLAAGAAAGAPPVSAPPGAFPPPVSAPPGAFQQPVSAPPGTPQPPVSAPPGVFQQPGQPQPAAFQQPGHPGQPQPAAFQQPGQPGQPHPAAFQQAGPPGQPGQPQPQPQGQPAAFQQPQGQPHGQPGVVQQPGQGFPPYGPQAPQGQPAAYQQAYPQAPVSGVPQAPVSGVPHMPVSGAPGTPVSGIPGGAPVSAVPVSPSGPVTPAPPRPPQPAYPTVRPAAGQSYQGGVYRGSDAEATQPLPPRTVHAVPAIPNYQSPSAMKADYAQPPREEAPPPPPRPRRNVAVPVLVVVLVLALGLAGYVVFQDRANKSANGPGGTPSSSAPSSSGQPTPSESPLIIPAYQREDRPGWVPDGWKKMSLPSIDKVWYSQDEEDGGKCTATPEELHVTAKVNGLTGCTLQKPLDVKLTDSGIEAKVHVTSGCAGMWLRTGSRGYTLGYCANGYVRLHRLADSGPSKNNLIEEWYVKTSEDTYVAFAVSETHLVVYVGGEQVGRVTDEEIRDGRTNLGAFSTTGDAADVTFSDVRVFSLQAPTTGNTPKNSPSPTRSGWWGSSSPSASPSTSKKPSGSAMPTA</sequence>
<feature type="region of interest" description="Disordered" evidence="6">
    <location>
        <begin position="622"/>
        <end position="654"/>
    </location>
</feature>
<dbReference type="EMBL" id="BMPI01000118">
    <property type="protein sequence ID" value="GGM88340.1"/>
    <property type="molecule type" value="Genomic_DNA"/>
</dbReference>
<evidence type="ECO:0000256" key="1">
    <source>
        <dbReference type="ARBA" id="ARBA00007381"/>
    </source>
</evidence>
<feature type="compositionally biased region" description="Low complexity" evidence="6">
    <location>
        <begin position="914"/>
        <end position="945"/>
    </location>
</feature>
<dbReference type="Proteomes" id="UP000642070">
    <property type="component" value="Unassembled WGS sequence"/>
</dbReference>
<keyword evidence="2" id="KW-0547">Nucleotide-binding</keyword>
<feature type="compositionally biased region" description="Polar residues" evidence="6">
    <location>
        <begin position="903"/>
        <end position="912"/>
    </location>
</feature>
<feature type="compositionally biased region" description="Pro residues" evidence="6">
    <location>
        <begin position="468"/>
        <end position="479"/>
    </location>
</feature>
<feature type="compositionally biased region" description="Low complexity" evidence="6">
    <location>
        <begin position="691"/>
        <end position="705"/>
    </location>
</feature>
<dbReference type="SUPFAM" id="SSF53067">
    <property type="entry name" value="Actin-like ATPase domain"/>
    <property type="match status" value="2"/>
</dbReference>
<evidence type="ECO:0000256" key="3">
    <source>
        <dbReference type="ARBA" id="ARBA00022840"/>
    </source>
</evidence>
<feature type="region of interest" description="Disordered" evidence="6">
    <location>
        <begin position="903"/>
        <end position="945"/>
    </location>
</feature>
<dbReference type="GO" id="GO:0005524">
    <property type="term" value="F:ATP binding"/>
    <property type="evidence" value="ECO:0007669"/>
    <property type="project" value="UniProtKB-KW"/>
</dbReference>
<dbReference type="Gene3D" id="3.30.420.40">
    <property type="match status" value="2"/>
</dbReference>
<keyword evidence="7" id="KW-1133">Transmembrane helix</keyword>
<evidence type="ECO:0000256" key="2">
    <source>
        <dbReference type="ARBA" id="ARBA00022741"/>
    </source>
</evidence>
<dbReference type="InterPro" id="IPR043129">
    <property type="entry name" value="ATPase_NBD"/>
</dbReference>
<keyword evidence="5" id="KW-0143">Chaperone</keyword>
<feature type="region of interest" description="Disordered" evidence="6">
    <location>
        <begin position="684"/>
        <end position="709"/>
    </location>
</feature>
<dbReference type="Gene3D" id="3.90.640.10">
    <property type="entry name" value="Actin, Chain A, domain 4"/>
    <property type="match status" value="1"/>
</dbReference>
<evidence type="ECO:0000256" key="6">
    <source>
        <dbReference type="SAM" id="MobiDB-lite"/>
    </source>
</evidence>
<evidence type="ECO:0000256" key="4">
    <source>
        <dbReference type="ARBA" id="ARBA00023016"/>
    </source>
</evidence>
<evidence type="ECO:0008006" key="10">
    <source>
        <dbReference type="Google" id="ProtNLM"/>
    </source>
</evidence>
<dbReference type="PANTHER" id="PTHR19375">
    <property type="entry name" value="HEAT SHOCK PROTEIN 70KDA"/>
    <property type="match status" value="1"/>
</dbReference>
<comment type="caution">
    <text evidence="8">The sequence shown here is derived from an EMBL/GenBank/DDBJ whole genome shotgun (WGS) entry which is preliminary data.</text>
</comment>
<dbReference type="InterPro" id="IPR018181">
    <property type="entry name" value="Heat_shock_70_CS"/>
</dbReference>
<dbReference type="PROSITE" id="PS01036">
    <property type="entry name" value="HSP70_3"/>
    <property type="match status" value="1"/>
</dbReference>
<dbReference type="Pfam" id="PF00012">
    <property type="entry name" value="HSP70"/>
    <property type="match status" value="1"/>
</dbReference>
<feature type="transmembrane region" description="Helical" evidence="7">
    <location>
        <begin position="656"/>
        <end position="677"/>
    </location>
</feature>
<dbReference type="PROSITE" id="PS00329">
    <property type="entry name" value="HSP70_2"/>
    <property type="match status" value="1"/>
</dbReference>
<dbReference type="GO" id="GO:0140662">
    <property type="term" value="F:ATP-dependent protein folding chaperone"/>
    <property type="evidence" value="ECO:0007669"/>
    <property type="project" value="InterPro"/>
</dbReference>
<keyword evidence="9" id="KW-1185">Reference proteome</keyword>
<feature type="region of interest" description="Disordered" evidence="6">
    <location>
        <begin position="388"/>
        <end position="587"/>
    </location>
</feature>
<reference evidence="8" key="2">
    <citation type="submission" date="2020-09" db="EMBL/GenBank/DDBJ databases">
        <authorList>
            <person name="Sun Q."/>
            <person name="Ohkuma M."/>
        </authorList>
    </citation>
    <scope>NUCLEOTIDE SEQUENCE</scope>
    <source>
        <strain evidence="8">JCM 19831</strain>
    </source>
</reference>
<dbReference type="InterPro" id="IPR013126">
    <property type="entry name" value="Hsp_70_fam"/>
</dbReference>
<keyword evidence="7" id="KW-0472">Membrane</keyword>
<feature type="compositionally biased region" description="Low complexity" evidence="6">
    <location>
        <begin position="560"/>
        <end position="572"/>
    </location>
</feature>
<proteinExistence type="inferred from homology"/>
<evidence type="ECO:0000313" key="9">
    <source>
        <dbReference type="Proteomes" id="UP000642070"/>
    </source>
</evidence>
<comment type="similarity">
    <text evidence="1">Belongs to the heat shock protein 70 family.</text>
</comment>
<gene>
    <name evidence="8" type="ORF">GCM10007977_107960</name>
</gene>
<accession>A0A917UG61</accession>
<organism evidence="8 9">
    <name type="scientific">Dactylosporangium sucinum</name>
    <dbReference type="NCBI Taxonomy" id="1424081"/>
    <lineage>
        <taxon>Bacteria</taxon>
        <taxon>Bacillati</taxon>
        <taxon>Actinomycetota</taxon>
        <taxon>Actinomycetes</taxon>
        <taxon>Micromonosporales</taxon>
        <taxon>Micromonosporaceae</taxon>
        <taxon>Dactylosporangium</taxon>
    </lineage>
</organism>